<feature type="non-terminal residue" evidence="2">
    <location>
        <position position="368"/>
    </location>
</feature>
<sequence length="368" mass="41809">DQLERLSLSKQKESNWSQRLDQYEAAQKRLEQRMKHFEGEDQNLDGRCGKLEKKLEAVDRRLHSLEAESQERCHQLQNVWEKNHQDFEQRLKGLNTLVANHSQKMEAIDVALGELQASAADVLFEGCLQENQAKLSLEASAEGELGAVAKMHEQMVRVEEPQKEEICEAAIGELRRRLDDLSELLDEQRLTQLRHFSMALPEINNKLELLGRQAAECSAKTEAFEVRLDLTRTNLDTQEQRLHALSSRFEKTQRRDCPGLDDLVVKQEEEPLKQHFDIKVTKLADAAKILQKVAKEGLVTPVTPKRKEEMIKKTPSFGDRETDDCLKELETAVEADESQASLSGDDALPFGFSMSTAVRRSISGFTGC</sequence>
<organism evidence="2">
    <name type="scientific">Cladocopium goreaui</name>
    <dbReference type="NCBI Taxonomy" id="2562237"/>
    <lineage>
        <taxon>Eukaryota</taxon>
        <taxon>Sar</taxon>
        <taxon>Alveolata</taxon>
        <taxon>Dinophyceae</taxon>
        <taxon>Suessiales</taxon>
        <taxon>Symbiodiniaceae</taxon>
        <taxon>Cladocopium</taxon>
    </lineage>
</organism>
<reference evidence="2" key="1">
    <citation type="submission" date="2022-10" db="EMBL/GenBank/DDBJ databases">
        <authorList>
            <person name="Chen Y."/>
            <person name="Dougan E. K."/>
            <person name="Chan C."/>
            <person name="Rhodes N."/>
            <person name="Thang M."/>
        </authorList>
    </citation>
    <scope>NUCLEOTIDE SEQUENCE</scope>
</reference>
<reference evidence="3 4" key="2">
    <citation type="submission" date="2024-05" db="EMBL/GenBank/DDBJ databases">
        <authorList>
            <person name="Chen Y."/>
            <person name="Shah S."/>
            <person name="Dougan E. K."/>
            <person name="Thang M."/>
            <person name="Chan C."/>
        </authorList>
    </citation>
    <scope>NUCLEOTIDE SEQUENCE [LARGE SCALE GENOMIC DNA]</scope>
</reference>
<keyword evidence="4" id="KW-1185">Reference proteome</keyword>
<gene>
    <name evidence="2" type="ORF">C1SCF055_LOCUS38532</name>
</gene>
<evidence type="ECO:0000256" key="1">
    <source>
        <dbReference type="SAM" id="Coils"/>
    </source>
</evidence>
<dbReference type="SUPFAM" id="SSF57997">
    <property type="entry name" value="Tropomyosin"/>
    <property type="match status" value="1"/>
</dbReference>
<dbReference type="AlphaFoldDB" id="A0A9P1GKE9"/>
<keyword evidence="1" id="KW-0175">Coiled coil</keyword>
<protein>
    <submittedName>
        <fullName evidence="2">Uncharacterized protein</fullName>
    </submittedName>
</protein>
<dbReference type="Proteomes" id="UP001152797">
    <property type="component" value="Unassembled WGS sequence"/>
</dbReference>
<dbReference type="EMBL" id="CAMXCT030005913">
    <property type="protein sequence ID" value="CAL4800886.1"/>
    <property type="molecule type" value="Genomic_DNA"/>
</dbReference>
<evidence type="ECO:0000313" key="2">
    <source>
        <dbReference type="EMBL" id="CAI4013574.1"/>
    </source>
</evidence>
<dbReference type="EMBL" id="CAMXCT020005913">
    <property type="protein sequence ID" value="CAL1166949.1"/>
    <property type="molecule type" value="Genomic_DNA"/>
</dbReference>
<name>A0A9P1GKE9_9DINO</name>
<comment type="caution">
    <text evidence="2">The sequence shown here is derived from an EMBL/GenBank/DDBJ whole genome shotgun (WGS) entry which is preliminary data.</text>
</comment>
<evidence type="ECO:0000313" key="3">
    <source>
        <dbReference type="EMBL" id="CAL4800886.1"/>
    </source>
</evidence>
<proteinExistence type="predicted"/>
<feature type="coiled-coil region" evidence="1">
    <location>
        <begin position="13"/>
        <end position="68"/>
    </location>
</feature>
<evidence type="ECO:0000313" key="4">
    <source>
        <dbReference type="Proteomes" id="UP001152797"/>
    </source>
</evidence>
<accession>A0A9P1GKE9</accession>
<dbReference type="EMBL" id="CAMXCT010005913">
    <property type="protein sequence ID" value="CAI4013574.1"/>
    <property type="molecule type" value="Genomic_DNA"/>
</dbReference>
<dbReference type="OrthoDB" id="461235at2759"/>